<feature type="region of interest" description="Disordered" evidence="1">
    <location>
        <begin position="182"/>
        <end position="210"/>
    </location>
</feature>
<evidence type="ECO:0000256" key="2">
    <source>
        <dbReference type="SAM" id="Phobius"/>
    </source>
</evidence>
<keyword evidence="2" id="KW-1133">Transmembrane helix</keyword>
<keyword evidence="2" id="KW-0812">Transmembrane</keyword>
<sequence length="210" mass="23204">SHIVVFLLFFLVQFLPTATQFLVQIGTLLVLPLFLIHQHLPVLLHEPEVRILRLLNMFLLVFLFPLPLPPCSTGSGGGRGGGWRHSSDSSVQLDGGEWSEGRVDRHRSHSSSHHSHSTSRQRRQCSYCTHSTARVHDGASTHGVDGGEGCTEGIREGCIRHHCLCCCSLLTLLPIGECSKMVEGRGREGGEGQRRKRRGGRRSVEGTRTI</sequence>
<keyword evidence="2" id="KW-0472">Membrane</keyword>
<dbReference type="EMBL" id="BTRK01000005">
    <property type="protein sequence ID" value="GMR53131.1"/>
    <property type="molecule type" value="Genomic_DNA"/>
</dbReference>
<evidence type="ECO:0000256" key="1">
    <source>
        <dbReference type="SAM" id="MobiDB-lite"/>
    </source>
</evidence>
<dbReference type="Proteomes" id="UP001328107">
    <property type="component" value="Unassembled WGS sequence"/>
</dbReference>
<accession>A0AAN5I7C1</accession>
<feature type="transmembrane region" description="Helical" evidence="2">
    <location>
        <begin position="6"/>
        <end position="31"/>
    </location>
</feature>
<comment type="caution">
    <text evidence="3">The sequence shown here is derived from an EMBL/GenBank/DDBJ whole genome shotgun (WGS) entry which is preliminary data.</text>
</comment>
<name>A0AAN5I7C1_9BILA</name>
<keyword evidence="4" id="KW-1185">Reference proteome</keyword>
<dbReference type="AlphaFoldDB" id="A0AAN5I7C1"/>
<evidence type="ECO:0000313" key="3">
    <source>
        <dbReference type="EMBL" id="GMR53131.1"/>
    </source>
</evidence>
<feature type="compositionally biased region" description="Basic and acidic residues" evidence="1">
    <location>
        <begin position="182"/>
        <end position="193"/>
    </location>
</feature>
<evidence type="ECO:0000313" key="4">
    <source>
        <dbReference type="Proteomes" id="UP001328107"/>
    </source>
</evidence>
<feature type="non-terminal residue" evidence="3">
    <location>
        <position position="1"/>
    </location>
</feature>
<reference evidence="4" key="1">
    <citation type="submission" date="2022-10" db="EMBL/GenBank/DDBJ databases">
        <title>Genome assembly of Pristionchus species.</title>
        <authorList>
            <person name="Yoshida K."/>
            <person name="Sommer R.J."/>
        </authorList>
    </citation>
    <scope>NUCLEOTIDE SEQUENCE [LARGE SCALE GENOMIC DNA]</scope>
    <source>
        <strain evidence="4">RS5460</strain>
    </source>
</reference>
<organism evidence="3 4">
    <name type="scientific">Pristionchus mayeri</name>
    <dbReference type="NCBI Taxonomy" id="1317129"/>
    <lineage>
        <taxon>Eukaryota</taxon>
        <taxon>Metazoa</taxon>
        <taxon>Ecdysozoa</taxon>
        <taxon>Nematoda</taxon>
        <taxon>Chromadorea</taxon>
        <taxon>Rhabditida</taxon>
        <taxon>Rhabditina</taxon>
        <taxon>Diplogasteromorpha</taxon>
        <taxon>Diplogasteroidea</taxon>
        <taxon>Neodiplogasteridae</taxon>
        <taxon>Pristionchus</taxon>
    </lineage>
</organism>
<gene>
    <name evidence="3" type="ORF">PMAYCL1PPCAC_23325</name>
</gene>
<proteinExistence type="predicted"/>
<protein>
    <submittedName>
        <fullName evidence="3">Uncharacterized protein</fullName>
    </submittedName>
</protein>